<keyword evidence="8" id="KW-1185">Reference proteome</keyword>
<dbReference type="OMA" id="QCDEGVE"/>
<keyword evidence="3 6" id="KW-0812">Transmembrane</keyword>
<dbReference type="RefSeq" id="XP_038053081.1">
    <property type="nucleotide sequence ID" value="XM_038197153.1"/>
</dbReference>
<dbReference type="EnsemblMetazoa" id="XM_038197153.1">
    <property type="protein sequence ID" value="XP_038053081.1"/>
    <property type="gene ID" value="LOC119725662"/>
</dbReference>
<dbReference type="GO" id="GO:0016020">
    <property type="term" value="C:membrane"/>
    <property type="evidence" value="ECO:0007669"/>
    <property type="project" value="UniProtKB-SubCell"/>
</dbReference>
<dbReference type="Pfam" id="PF04505">
    <property type="entry name" value="CD225"/>
    <property type="match status" value="1"/>
</dbReference>
<dbReference type="PANTHER" id="PTHR14948:SF44">
    <property type="entry name" value="PROLINE-RICH TRANSMEMBRANE PROTEIN 1-LIKE"/>
    <property type="match status" value="1"/>
</dbReference>
<evidence type="ECO:0000313" key="7">
    <source>
        <dbReference type="EnsemblMetazoa" id="XP_038053081.1"/>
    </source>
</evidence>
<evidence type="ECO:0000256" key="4">
    <source>
        <dbReference type="ARBA" id="ARBA00022989"/>
    </source>
</evidence>
<evidence type="ECO:0000313" key="8">
    <source>
        <dbReference type="Proteomes" id="UP000887568"/>
    </source>
</evidence>
<evidence type="ECO:0000256" key="6">
    <source>
        <dbReference type="SAM" id="Phobius"/>
    </source>
</evidence>
<dbReference type="PANTHER" id="PTHR14948">
    <property type="entry name" value="NG5"/>
    <property type="match status" value="1"/>
</dbReference>
<reference evidence="7" key="1">
    <citation type="submission" date="2022-11" db="UniProtKB">
        <authorList>
            <consortium name="EnsemblMetazoa"/>
        </authorList>
    </citation>
    <scope>IDENTIFICATION</scope>
</reference>
<evidence type="ECO:0000256" key="3">
    <source>
        <dbReference type="ARBA" id="ARBA00022692"/>
    </source>
</evidence>
<name>A0A913ZPU1_PATMI</name>
<evidence type="ECO:0000256" key="5">
    <source>
        <dbReference type="ARBA" id="ARBA00023136"/>
    </source>
</evidence>
<comment type="similarity">
    <text evidence="2">Belongs to the CD225/Dispanin family.</text>
</comment>
<feature type="transmembrane region" description="Helical" evidence="6">
    <location>
        <begin position="55"/>
        <end position="76"/>
    </location>
</feature>
<dbReference type="InterPro" id="IPR007593">
    <property type="entry name" value="CD225/Dispanin_fam"/>
</dbReference>
<dbReference type="OrthoDB" id="6083617at2759"/>
<dbReference type="Proteomes" id="UP000887568">
    <property type="component" value="Unplaced"/>
</dbReference>
<proteinExistence type="inferred from homology"/>
<evidence type="ECO:0000256" key="2">
    <source>
        <dbReference type="ARBA" id="ARBA00006843"/>
    </source>
</evidence>
<evidence type="ECO:0000256" key="1">
    <source>
        <dbReference type="ARBA" id="ARBA00004370"/>
    </source>
</evidence>
<dbReference type="InterPro" id="IPR051423">
    <property type="entry name" value="CD225/Dispanin"/>
</dbReference>
<protein>
    <submittedName>
        <fullName evidence="7">Uncharacterized protein</fullName>
    </submittedName>
</protein>
<feature type="transmembrane region" description="Helical" evidence="6">
    <location>
        <begin position="103"/>
        <end position="127"/>
    </location>
</feature>
<keyword evidence="5 6" id="KW-0472">Membrane</keyword>
<sequence>MLSSTYKPLRNECDEGVESAEMFFQPLPGQTLLSIPSFPPAETTVITSRNQPKDYQILAIFVTLFCCLPLGILGLVKSSEVRRRSAVGDSFGAHQASYRAKSLAYAGLGVGLLLWVCSLTAFIVYAVQFFSEHKLPDQSFKYEFVTIVVPIGK</sequence>
<organism evidence="7 8">
    <name type="scientific">Patiria miniata</name>
    <name type="common">Bat star</name>
    <name type="synonym">Asterina miniata</name>
    <dbReference type="NCBI Taxonomy" id="46514"/>
    <lineage>
        <taxon>Eukaryota</taxon>
        <taxon>Metazoa</taxon>
        <taxon>Echinodermata</taxon>
        <taxon>Eleutherozoa</taxon>
        <taxon>Asterozoa</taxon>
        <taxon>Asteroidea</taxon>
        <taxon>Valvatacea</taxon>
        <taxon>Valvatida</taxon>
        <taxon>Asterinidae</taxon>
        <taxon>Patiria</taxon>
    </lineage>
</organism>
<comment type="subcellular location">
    <subcellularLocation>
        <location evidence="1">Membrane</location>
    </subcellularLocation>
</comment>
<keyword evidence="4 6" id="KW-1133">Transmembrane helix</keyword>
<dbReference type="GeneID" id="119725662"/>
<dbReference type="AlphaFoldDB" id="A0A913ZPU1"/>
<accession>A0A913ZPU1</accession>